<keyword evidence="7 8" id="KW-0472">Membrane</keyword>
<evidence type="ECO:0000313" key="9">
    <source>
        <dbReference type="EMBL" id="TNC21996.1"/>
    </source>
</evidence>
<proteinExistence type="inferred from homology"/>
<keyword evidence="4 8" id="KW-1003">Cell membrane</keyword>
<evidence type="ECO:0000256" key="8">
    <source>
        <dbReference type="RuleBase" id="RU363041"/>
    </source>
</evidence>
<evidence type="ECO:0000256" key="1">
    <source>
        <dbReference type="ARBA" id="ARBA00004651"/>
    </source>
</evidence>
<evidence type="ECO:0000256" key="5">
    <source>
        <dbReference type="ARBA" id="ARBA00022692"/>
    </source>
</evidence>
<dbReference type="PANTHER" id="PTHR30269:SF37">
    <property type="entry name" value="MEMBRANE TRANSPORTER PROTEIN"/>
    <property type="match status" value="1"/>
</dbReference>
<feature type="transmembrane region" description="Helical" evidence="8">
    <location>
        <begin position="71"/>
        <end position="91"/>
    </location>
</feature>
<comment type="caution">
    <text evidence="9">The sequence shown here is derived from an EMBL/GenBank/DDBJ whole genome shotgun (WGS) entry which is preliminary data.</text>
</comment>
<dbReference type="InterPro" id="IPR002781">
    <property type="entry name" value="TM_pro_TauE-like"/>
</dbReference>
<dbReference type="AlphaFoldDB" id="A0A5C4LSJ6"/>
<dbReference type="Proteomes" id="UP000306740">
    <property type="component" value="Unassembled WGS sequence"/>
</dbReference>
<evidence type="ECO:0000313" key="10">
    <source>
        <dbReference type="Proteomes" id="UP000306740"/>
    </source>
</evidence>
<dbReference type="PANTHER" id="PTHR30269">
    <property type="entry name" value="TRANSMEMBRANE PROTEIN YFCA"/>
    <property type="match status" value="1"/>
</dbReference>
<evidence type="ECO:0000256" key="7">
    <source>
        <dbReference type="ARBA" id="ARBA00023136"/>
    </source>
</evidence>
<dbReference type="EMBL" id="VDFR01000283">
    <property type="protein sequence ID" value="TNC21996.1"/>
    <property type="molecule type" value="Genomic_DNA"/>
</dbReference>
<evidence type="ECO:0000256" key="3">
    <source>
        <dbReference type="ARBA" id="ARBA00022448"/>
    </source>
</evidence>
<dbReference type="Pfam" id="PF01925">
    <property type="entry name" value="TauE"/>
    <property type="match status" value="1"/>
</dbReference>
<keyword evidence="3" id="KW-0813">Transport</keyword>
<feature type="transmembrane region" description="Helical" evidence="8">
    <location>
        <begin position="168"/>
        <end position="187"/>
    </location>
</feature>
<name>A0A5C4LSJ6_9ACTN</name>
<comment type="similarity">
    <text evidence="2 8">Belongs to the 4-toluene sulfonate uptake permease (TSUP) (TC 2.A.102) family.</text>
</comment>
<feature type="transmembrane region" description="Helical" evidence="8">
    <location>
        <begin position="193"/>
        <end position="210"/>
    </location>
</feature>
<comment type="subcellular location">
    <subcellularLocation>
        <location evidence="1 8">Cell membrane</location>
        <topology evidence="1 8">Multi-pass membrane protein</topology>
    </subcellularLocation>
</comment>
<reference evidence="9 10" key="1">
    <citation type="submission" date="2019-05" db="EMBL/GenBank/DDBJ databases">
        <title>Mumia sp. nov., isolated from the intestinal contents of plateau pika (Ochotona curzoniae) in the Qinghai-Tibet plateau of China.</title>
        <authorList>
            <person name="Tian Z."/>
        </authorList>
    </citation>
    <scope>NUCLEOTIDE SEQUENCE [LARGE SCALE GENOMIC DNA]</scope>
    <source>
        <strain evidence="10">527</strain>
    </source>
</reference>
<accession>A0A5C4LSJ6</accession>
<gene>
    <name evidence="9" type="ORF">FHE65_35945</name>
</gene>
<feature type="transmembrane region" description="Helical" evidence="8">
    <location>
        <begin position="97"/>
        <end position="115"/>
    </location>
</feature>
<keyword evidence="6 8" id="KW-1133">Transmembrane helix</keyword>
<protein>
    <recommendedName>
        <fullName evidence="8">Probable membrane transporter protein</fullName>
    </recommendedName>
</protein>
<evidence type="ECO:0000256" key="4">
    <source>
        <dbReference type="ARBA" id="ARBA00022475"/>
    </source>
</evidence>
<dbReference type="RefSeq" id="WP_139107516.1">
    <property type="nucleotide sequence ID" value="NZ_VDFR01000283.1"/>
</dbReference>
<dbReference type="OrthoDB" id="3872971at2"/>
<feature type="transmembrane region" description="Helical" evidence="8">
    <location>
        <begin position="46"/>
        <end position="64"/>
    </location>
</feature>
<evidence type="ECO:0000256" key="6">
    <source>
        <dbReference type="ARBA" id="ARBA00022989"/>
    </source>
</evidence>
<organism evidence="9 10">
    <name type="scientific">Mumia zhuanghuii</name>
    <dbReference type="NCBI Taxonomy" id="2585211"/>
    <lineage>
        <taxon>Bacteria</taxon>
        <taxon>Bacillati</taxon>
        <taxon>Actinomycetota</taxon>
        <taxon>Actinomycetes</taxon>
        <taxon>Propionibacteriales</taxon>
        <taxon>Nocardioidaceae</taxon>
        <taxon>Mumia</taxon>
    </lineage>
</organism>
<feature type="transmembrane region" description="Helical" evidence="8">
    <location>
        <begin position="217"/>
        <end position="234"/>
    </location>
</feature>
<evidence type="ECO:0000256" key="2">
    <source>
        <dbReference type="ARBA" id="ARBA00009142"/>
    </source>
</evidence>
<dbReference type="GO" id="GO:0005886">
    <property type="term" value="C:plasma membrane"/>
    <property type="evidence" value="ECO:0007669"/>
    <property type="project" value="UniProtKB-SubCell"/>
</dbReference>
<dbReference type="InterPro" id="IPR052017">
    <property type="entry name" value="TSUP"/>
</dbReference>
<keyword evidence="5 8" id="KW-0812">Transmembrane</keyword>
<sequence>MSEELLLGLGLLGIVVGALAQAATGMGFSLVAAPFMVAALGPREGVAATVLLAVFASAVPLARGHRHVQPGAVAGLLLPTLLCTPLVAWAVRDAETRWLALAGGVGVVIAVVLLASGLRARWLATPTAAVVAGASSAALNVVGGVGGPPIGLYAANTGWEPDVARANLHALFLVQNAVTALVLGVHLPGLPQLGALGLGTAAGMLLASRLTAERVRAGVLALSLLGGLGLVGAAF</sequence>